<proteinExistence type="predicted"/>
<dbReference type="InterPro" id="IPR019660">
    <property type="entry name" value="Put_sensory_transdc_reg_YbjN"/>
</dbReference>
<dbReference type="RefSeq" id="WP_025252917.1">
    <property type="nucleotide sequence ID" value="NZ_CP004353.1"/>
</dbReference>
<sequence length="153" mass="16082">MTSSPESDNTRSFDDLKVTIERVTAAMSEFGITLDSAGSGDQPVAFANLNGVSMLFAAMPSVLLVRGDVSTTSRSVDAEPSYYLAANQLNATSDAAKMCIVDKTSTLIVRAEAETMSAAGLDDRQLRHALKSGVDAVLGLHEAFEKAHAAARA</sequence>
<evidence type="ECO:0008006" key="3">
    <source>
        <dbReference type="Google" id="ProtNLM"/>
    </source>
</evidence>
<dbReference type="STRING" id="1224164.B843_07565"/>
<gene>
    <name evidence="1" type="ORF">B843_07565</name>
</gene>
<dbReference type="PATRIC" id="fig|1224164.3.peg.1518"/>
<dbReference type="eggNOG" id="ENOG5030RPI">
    <property type="taxonomic scope" value="Bacteria"/>
</dbReference>
<keyword evidence="2" id="KW-1185">Reference proteome</keyword>
<reference evidence="1 2" key="1">
    <citation type="submission" date="2013-02" db="EMBL/GenBank/DDBJ databases">
        <title>The complete genome sequence of Corynebacterium vitaeruminis DSM 20294.</title>
        <authorList>
            <person name="Ruckert C."/>
            <person name="Albersmeier A."/>
            <person name="Kalinowski J."/>
        </authorList>
    </citation>
    <scope>NUCLEOTIDE SEQUENCE [LARGE SCALE GENOMIC DNA]</scope>
    <source>
        <strain evidence="2">ATCC 10234</strain>
    </source>
</reference>
<dbReference type="Proteomes" id="UP000019222">
    <property type="component" value="Chromosome"/>
</dbReference>
<evidence type="ECO:0000313" key="2">
    <source>
        <dbReference type="Proteomes" id="UP000019222"/>
    </source>
</evidence>
<name>W5Y8V4_9CORY</name>
<dbReference type="AlphaFoldDB" id="W5Y8V4"/>
<protein>
    <recommendedName>
        <fullName evidence="3">Sensory transduction regulator</fullName>
    </recommendedName>
</protein>
<dbReference type="KEGG" id="cvt:B843_07565"/>
<dbReference type="Pfam" id="PF10722">
    <property type="entry name" value="YbjN"/>
    <property type="match status" value="1"/>
</dbReference>
<accession>W5Y8V4</accession>
<evidence type="ECO:0000313" key="1">
    <source>
        <dbReference type="EMBL" id="AHI22898.1"/>
    </source>
</evidence>
<dbReference type="EMBL" id="CP004353">
    <property type="protein sequence ID" value="AHI22898.1"/>
    <property type="molecule type" value="Genomic_DNA"/>
</dbReference>
<organism evidence="1 2">
    <name type="scientific">Corynebacterium vitaeruminis DSM 20294</name>
    <dbReference type="NCBI Taxonomy" id="1224164"/>
    <lineage>
        <taxon>Bacteria</taxon>
        <taxon>Bacillati</taxon>
        <taxon>Actinomycetota</taxon>
        <taxon>Actinomycetes</taxon>
        <taxon>Mycobacteriales</taxon>
        <taxon>Corynebacteriaceae</taxon>
        <taxon>Corynebacterium</taxon>
    </lineage>
</organism>
<dbReference type="HOGENOM" id="CLU_136079_0_0_11"/>